<dbReference type="Gene3D" id="1.10.510.10">
    <property type="entry name" value="Transferase(Phosphotransferase) domain 1"/>
    <property type="match status" value="1"/>
</dbReference>
<dbReference type="InterPro" id="IPR008984">
    <property type="entry name" value="SMAD_FHA_dom_sf"/>
</dbReference>
<evidence type="ECO:0000259" key="6">
    <source>
        <dbReference type="PROSITE" id="PS50006"/>
    </source>
</evidence>
<evidence type="ECO:0000256" key="3">
    <source>
        <dbReference type="ARBA" id="ARBA00022777"/>
    </source>
</evidence>
<dbReference type="SMART" id="SM00240">
    <property type="entry name" value="FHA"/>
    <property type="match status" value="1"/>
</dbReference>
<protein>
    <submittedName>
        <fullName evidence="8">Protein kinase</fullName>
    </submittedName>
</protein>
<dbReference type="RefSeq" id="WP_211422159.1">
    <property type="nucleotide sequence ID" value="NZ_CP072642.1"/>
</dbReference>
<feature type="domain" description="Protein kinase" evidence="7">
    <location>
        <begin position="17"/>
        <end position="284"/>
    </location>
</feature>
<feature type="domain" description="FHA" evidence="6">
    <location>
        <begin position="359"/>
        <end position="417"/>
    </location>
</feature>
<evidence type="ECO:0000313" key="8">
    <source>
        <dbReference type="EMBL" id="QUV93818.1"/>
    </source>
</evidence>
<evidence type="ECO:0000313" key="9">
    <source>
        <dbReference type="Proteomes" id="UP000677668"/>
    </source>
</evidence>
<dbReference type="PROSITE" id="PS50006">
    <property type="entry name" value="FHA_DOMAIN"/>
    <property type="match status" value="1"/>
</dbReference>
<organism evidence="8 9">
    <name type="scientific">Chloracidobacterium sp. N</name>
    <dbReference type="NCBI Taxonomy" id="2821540"/>
    <lineage>
        <taxon>Bacteria</taxon>
        <taxon>Pseudomonadati</taxon>
        <taxon>Acidobacteriota</taxon>
        <taxon>Terriglobia</taxon>
        <taxon>Terriglobales</taxon>
        <taxon>Acidobacteriaceae</taxon>
        <taxon>Chloracidobacterium</taxon>
        <taxon>Chloracidobacterium aggregatum</taxon>
    </lineage>
</organism>
<dbReference type="Pfam" id="PF00069">
    <property type="entry name" value="Pkinase"/>
    <property type="match status" value="1"/>
</dbReference>
<dbReference type="GO" id="GO:0016301">
    <property type="term" value="F:kinase activity"/>
    <property type="evidence" value="ECO:0007669"/>
    <property type="project" value="UniProtKB-KW"/>
</dbReference>
<dbReference type="PROSITE" id="PS50011">
    <property type="entry name" value="PROTEIN_KINASE_DOM"/>
    <property type="match status" value="1"/>
</dbReference>
<gene>
    <name evidence="8" type="ORF">J8C05_10715</name>
</gene>
<dbReference type="InterPro" id="IPR000253">
    <property type="entry name" value="FHA_dom"/>
</dbReference>
<feature type="binding site" evidence="5">
    <location>
        <position position="51"/>
    </location>
    <ligand>
        <name>ATP</name>
        <dbReference type="ChEBI" id="CHEBI:30616"/>
    </ligand>
</feature>
<evidence type="ECO:0000256" key="5">
    <source>
        <dbReference type="PROSITE-ProRule" id="PRU10141"/>
    </source>
</evidence>
<dbReference type="InterPro" id="IPR017441">
    <property type="entry name" value="Protein_kinase_ATP_BS"/>
</dbReference>
<keyword evidence="3 8" id="KW-0418">Kinase</keyword>
<evidence type="ECO:0000256" key="1">
    <source>
        <dbReference type="ARBA" id="ARBA00022679"/>
    </source>
</evidence>
<accession>A0ABX8AYM5</accession>
<dbReference type="PANTHER" id="PTHR43289:SF34">
    <property type="entry name" value="SERINE_THREONINE-PROTEIN KINASE YBDM-RELATED"/>
    <property type="match status" value="1"/>
</dbReference>
<dbReference type="Gene3D" id="3.30.200.20">
    <property type="entry name" value="Phosphorylase Kinase, domain 1"/>
    <property type="match status" value="1"/>
</dbReference>
<evidence type="ECO:0000256" key="2">
    <source>
        <dbReference type="ARBA" id="ARBA00022741"/>
    </source>
</evidence>
<dbReference type="SUPFAM" id="SSF49879">
    <property type="entry name" value="SMAD/FHA domain"/>
    <property type="match status" value="1"/>
</dbReference>
<dbReference type="CDD" id="cd14014">
    <property type="entry name" value="STKc_PknB_like"/>
    <property type="match status" value="1"/>
</dbReference>
<proteinExistence type="predicted"/>
<dbReference type="PROSITE" id="PS00108">
    <property type="entry name" value="PROTEIN_KINASE_ST"/>
    <property type="match status" value="1"/>
</dbReference>
<dbReference type="InterPro" id="IPR000719">
    <property type="entry name" value="Prot_kinase_dom"/>
</dbReference>
<name>A0ABX8AYM5_9BACT</name>
<dbReference type="PROSITE" id="PS00107">
    <property type="entry name" value="PROTEIN_KINASE_ATP"/>
    <property type="match status" value="1"/>
</dbReference>
<keyword evidence="9" id="KW-1185">Reference proteome</keyword>
<evidence type="ECO:0000259" key="7">
    <source>
        <dbReference type="PROSITE" id="PS50011"/>
    </source>
</evidence>
<dbReference type="SUPFAM" id="SSF56112">
    <property type="entry name" value="Protein kinase-like (PK-like)"/>
    <property type="match status" value="1"/>
</dbReference>
<dbReference type="InterPro" id="IPR011009">
    <property type="entry name" value="Kinase-like_dom_sf"/>
</dbReference>
<sequence>MVNQKQLAPETILEGRYRIVKRIGGGGMGSVYLAYDQKFGPANDKTRRAVKEMYDLFTDPAQRQKAIEDFQREGQLLASLEHPSIPTVYDYFVNDGKYYLVMKYVPGGDLARKLKESDAGYIDERTVTEWAIQVCDVLDYIHNQNPPVIYRDLKPANLMLDDTRTPPRVMLIDFGIARFVSPTQKGVTAIGTMGYAPPELFSGQVEPRSDLYSLGATMFHLLTGADPQDNPLLIFDFDRNPRPRDINPKLTAGIETIVMKAVAHKAQDRPASAAEMKRMLEEHLRRLDSPPMPNLDLTFCIACGGSIAPDDAFCPHCGAAQGQGGGGRKATPNRQIARLQVLDGHGSPKAAYELIKDTMLLGRTDPHTGNFPEIDLTPHDAETKVSRRHARLFQEGGRFFIEDLSSVNGTFLNGNVRLIPKTPHPLQDGDELKLGETRVRFTIR</sequence>
<dbReference type="Gene3D" id="2.60.200.20">
    <property type="match status" value="1"/>
</dbReference>
<dbReference type="Proteomes" id="UP000677668">
    <property type="component" value="Chromosome 1"/>
</dbReference>
<evidence type="ECO:0000256" key="4">
    <source>
        <dbReference type="ARBA" id="ARBA00022840"/>
    </source>
</evidence>
<dbReference type="Pfam" id="PF00498">
    <property type="entry name" value="FHA"/>
    <property type="match status" value="1"/>
</dbReference>
<keyword evidence="1" id="KW-0808">Transferase</keyword>
<keyword evidence="2 5" id="KW-0547">Nucleotide-binding</keyword>
<dbReference type="CDD" id="cd00060">
    <property type="entry name" value="FHA"/>
    <property type="match status" value="1"/>
</dbReference>
<reference evidence="8 9" key="1">
    <citation type="submission" date="2021-03" db="EMBL/GenBank/DDBJ databases">
        <title>Genomic and phenotypic characterization of Chloracidobacterium isolates provides evidence for multiple species.</title>
        <authorList>
            <person name="Saini M.K."/>
            <person name="Costas A.M.G."/>
            <person name="Tank M."/>
            <person name="Bryant D.A."/>
        </authorList>
    </citation>
    <scope>NUCLEOTIDE SEQUENCE [LARGE SCALE GENOMIC DNA]</scope>
    <source>
        <strain evidence="8 9">N</strain>
    </source>
</reference>
<dbReference type="InterPro" id="IPR008271">
    <property type="entry name" value="Ser/Thr_kinase_AS"/>
</dbReference>
<keyword evidence="4 5" id="KW-0067">ATP-binding</keyword>
<dbReference type="PANTHER" id="PTHR43289">
    <property type="entry name" value="MITOGEN-ACTIVATED PROTEIN KINASE KINASE KINASE 20-RELATED"/>
    <property type="match status" value="1"/>
</dbReference>
<dbReference type="EMBL" id="CP072642">
    <property type="protein sequence ID" value="QUV93818.1"/>
    <property type="molecule type" value="Genomic_DNA"/>
</dbReference>
<dbReference type="SMART" id="SM00220">
    <property type="entry name" value="S_TKc"/>
    <property type="match status" value="1"/>
</dbReference>